<gene>
    <name evidence="2" type="ORF">SDC9_137845</name>
</gene>
<protein>
    <submittedName>
        <fullName evidence="2">Uncharacterized protein</fullName>
    </submittedName>
</protein>
<name>A0A645DPM7_9ZZZZ</name>
<evidence type="ECO:0000313" key="2">
    <source>
        <dbReference type="EMBL" id="MPM90723.1"/>
    </source>
</evidence>
<reference evidence="2" key="1">
    <citation type="submission" date="2019-08" db="EMBL/GenBank/DDBJ databases">
        <authorList>
            <person name="Kucharzyk K."/>
            <person name="Murdoch R.W."/>
            <person name="Higgins S."/>
            <person name="Loffler F."/>
        </authorList>
    </citation>
    <scope>NUCLEOTIDE SEQUENCE</scope>
</reference>
<evidence type="ECO:0000256" key="1">
    <source>
        <dbReference type="SAM" id="MobiDB-lite"/>
    </source>
</evidence>
<accession>A0A645DPM7</accession>
<dbReference type="EMBL" id="VSSQ01037902">
    <property type="protein sequence ID" value="MPM90723.1"/>
    <property type="molecule type" value="Genomic_DNA"/>
</dbReference>
<feature type="region of interest" description="Disordered" evidence="1">
    <location>
        <begin position="33"/>
        <end position="67"/>
    </location>
</feature>
<feature type="compositionally biased region" description="Basic and acidic residues" evidence="1">
    <location>
        <begin position="47"/>
        <end position="67"/>
    </location>
</feature>
<sequence length="83" mass="9409">MAARDDEGQKRRLKRLVGQIGCCDMSTQMVNRDERQVGRQGQPLCKADSDQKGTDQSRPGCDRNAVKLRQRDLPSRKCLLDYG</sequence>
<organism evidence="2">
    <name type="scientific">bioreactor metagenome</name>
    <dbReference type="NCBI Taxonomy" id="1076179"/>
    <lineage>
        <taxon>unclassified sequences</taxon>
        <taxon>metagenomes</taxon>
        <taxon>ecological metagenomes</taxon>
    </lineage>
</organism>
<comment type="caution">
    <text evidence="2">The sequence shown here is derived from an EMBL/GenBank/DDBJ whole genome shotgun (WGS) entry which is preliminary data.</text>
</comment>
<proteinExistence type="predicted"/>
<dbReference type="AlphaFoldDB" id="A0A645DPM7"/>